<evidence type="ECO:0000313" key="4">
    <source>
        <dbReference type="EMBL" id="CAI5796698.1"/>
    </source>
</evidence>
<evidence type="ECO:0000259" key="3">
    <source>
        <dbReference type="Pfam" id="PF25518"/>
    </source>
</evidence>
<gene>
    <name evidence="4" type="ORF">PODLI_1B022718</name>
</gene>
<organism evidence="4 5">
    <name type="scientific">Podarcis lilfordi</name>
    <name type="common">Lilford's wall lizard</name>
    <dbReference type="NCBI Taxonomy" id="74358"/>
    <lineage>
        <taxon>Eukaryota</taxon>
        <taxon>Metazoa</taxon>
        <taxon>Chordata</taxon>
        <taxon>Craniata</taxon>
        <taxon>Vertebrata</taxon>
        <taxon>Euteleostomi</taxon>
        <taxon>Lepidosauria</taxon>
        <taxon>Squamata</taxon>
        <taxon>Bifurcata</taxon>
        <taxon>Unidentata</taxon>
        <taxon>Episquamata</taxon>
        <taxon>Laterata</taxon>
        <taxon>Lacertibaenia</taxon>
        <taxon>Lacertidae</taxon>
        <taxon>Podarcis</taxon>
    </lineage>
</organism>
<dbReference type="Proteomes" id="UP001178461">
    <property type="component" value="Chromosome 17"/>
</dbReference>
<feature type="region of interest" description="Disordered" evidence="1">
    <location>
        <begin position="69"/>
        <end position="143"/>
    </location>
</feature>
<feature type="chain" id="PRO_5041439150" description="Neuregulin 2 N-terminal domain-containing protein" evidence="2">
    <location>
        <begin position="36"/>
        <end position="242"/>
    </location>
</feature>
<keyword evidence="2" id="KW-0732">Signal</keyword>
<dbReference type="EMBL" id="OX395142">
    <property type="protein sequence ID" value="CAI5796698.1"/>
    <property type="molecule type" value="Genomic_DNA"/>
</dbReference>
<protein>
    <recommendedName>
        <fullName evidence="3">Neuregulin 2 N-terminal domain-containing protein</fullName>
    </recommendedName>
</protein>
<feature type="signal peptide" evidence="2">
    <location>
        <begin position="1"/>
        <end position="35"/>
    </location>
</feature>
<evidence type="ECO:0000256" key="2">
    <source>
        <dbReference type="SAM" id="SignalP"/>
    </source>
</evidence>
<sequence length="242" mass="24792">MAPRRCGCGIRLLLRPVVVLLLLLLLLGASASAGAAPPCPSSPPSVDSVQGLARRASVVIEGKVLAHSVVEPGGGGGGGGDGGGGEEATSLLLLLPSPPPPLLTLPEQQQQQQQPTAASASSTTFSGTVPSPAPRALVPSPSPPPVSWVTRVRVHQVWPAKSGGLRKDGLLWVLLAERGSACGSSLKEESRYIFFMEPVNGTGAPSLLLPSPSPLFRASSPPLETGRSLKKEVSRALCTRGC</sequence>
<feature type="domain" description="Neuregulin 2 N-terminal" evidence="3">
    <location>
        <begin position="148"/>
        <end position="202"/>
    </location>
</feature>
<feature type="compositionally biased region" description="Low complexity" evidence="1">
    <location>
        <begin position="104"/>
        <end position="124"/>
    </location>
</feature>
<proteinExistence type="predicted"/>
<keyword evidence="5" id="KW-1185">Reference proteome</keyword>
<reference evidence="4" key="1">
    <citation type="submission" date="2022-12" db="EMBL/GenBank/DDBJ databases">
        <authorList>
            <person name="Alioto T."/>
            <person name="Alioto T."/>
            <person name="Gomez Garrido J."/>
        </authorList>
    </citation>
    <scope>NUCLEOTIDE SEQUENCE</scope>
</reference>
<feature type="non-terminal residue" evidence="4">
    <location>
        <position position="242"/>
    </location>
</feature>
<evidence type="ECO:0000256" key="1">
    <source>
        <dbReference type="SAM" id="MobiDB-lite"/>
    </source>
</evidence>
<accession>A0AA35LIH4</accession>
<feature type="compositionally biased region" description="Gly residues" evidence="1">
    <location>
        <begin position="72"/>
        <end position="86"/>
    </location>
</feature>
<dbReference type="Pfam" id="PF25518">
    <property type="entry name" value="NRG2_N"/>
    <property type="match status" value="1"/>
</dbReference>
<name>A0AA35LIH4_9SAUR</name>
<dbReference type="InterPro" id="IPR057909">
    <property type="entry name" value="NRG2_N"/>
</dbReference>
<dbReference type="AlphaFoldDB" id="A0AA35LIH4"/>
<evidence type="ECO:0000313" key="5">
    <source>
        <dbReference type="Proteomes" id="UP001178461"/>
    </source>
</evidence>